<gene>
    <name evidence="1" type="ORF">CCE28_15165</name>
</gene>
<dbReference type="AlphaFoldDB" id="A0A267MFX4"/>
<dbReference type="InterPro" id="IPR005370">
    <property type="entry name" value="UPF0180"/>
</dbReference>
<evidence type="ECO:0000313" key="1">
    <source>
        <dbReference type="EMBL" id="PAB58446.1"/>
    </source>
</evidence>
<dbReference type="EMBL" id="NIBG01000015">
    <property type="protein sequence ID" value="PAB58446.1"/>
    <property type="molecule type" value="Genomic_DNA"/>
</dbReference>
<evidence type="ECO:0000313" key="2">
    <source>
        <dbReference type="Proteomes" id="UP000216024"/>
    </source>
</evidence>
<dbReference type="Proteomes" id="UP000216024">
    <property type="component" value="Unassembled WGS sequence"/>
</dbReference>
<dbReference type="Pfam" id="PF03698">
    <property type="entry name" value="UPF0180"/>
    <property type="match status" value="1"/>
</dbReference>
<reference evidence="1 2" key="1">
    <citation type="submission" date="2017-06" db="EMBL/GenBank/DDBJ databases">
        <title>Draft genome sequence of anaerobic fermentative bacterium Anaeromicrobium sediminis DY2726D isolated from West Pacific Ocean sediments.</title>
        <authorList>
            <person name="Zeng X."/>
        </authorList>
    </citation>
    <scope>NUCLEOTIDE SEQUENCE [LARGE SCALE GENOMIC DNA]</scope>
    <source>
        <strain evidence="1 2">DY2726D</strain>
    </source>
</reference>
<sequence length="88" mass="10147">MPKVVAIPNNLEQIGRELDARGYEVVHDRYDGYVDAILYDSRESSLAYLNNYDNVLDMERGAIVVDVHNKGLRDIIYAIEHRSYEGLF</sequence>
<accession>A0A267MFX4</accession>
<dbReference type="OrthoDB" id="1954136at2"/>
<organism evidence="1 2">
    <name type="scientific">Anaeromicrobium sediminis</name>
    <dbReference type="NCBI Taxonomy" id="1478221"/>
    <lineage>
        <taxon>Bacteria</taxon>
        <taxon>Bacillati</taxon>
        <taxon>Bacillota</taxon>
        <taxon>Clostridia</taxon>
        <taxon>Peptostreptococcales</taxon>
        <taxon>Thermotaleaceae</taxon>
        <taxon>Anaeromicrobium</taxon>
    </lineage>
</organism>
<proteinExistence type="predicted"/>
<keyword evidence="2" id="KW-1185">Reference proteome</keyword>
<comment type="caution">
    <text evidence="1">The sequence shown here is derived from an EMBL/GenBank/DDBJ whole genome shotgun (WGS) entry which is preliminary data.</text>
</comment>
<protein>
    <recommendedName>
        <fullName evidence="3">YkuS family protein</fullName>
    </recommendedName>
</protein>
<evidence type="ECO:0008006" key="3">
    <source>
        <dbReference type="Google" id="ProtNLM"/>
    </source>
</evidence>
<name>A0A267MFX4_9FIRM</name>
<dbReference type="RefSeq" id="WP_095134576.1">
    <property type="nucleotide sequence ID" value="NZ_NIBG01000015.1"/>
</dbReference>